<protein>
    <submittedName>
        <fullName evidence="2">Uncharacterized protein</fullName>
    </submittedName>
</protein>
<reference evidence="3" key="1">
    <citation type="submission" date="2012-08" db="EMBL/GenBank/DDBJ databases">
        <title>The Genome Sequence of Wuchereria bancrofti.</title>
        <authorList>
            <person name="Nutman T.B."/>
            <person name="Fink D.L."/>
            <person name="Russ C."/>
            <person name="Young S."/>
            <person name="Zeng Q."/>
            <person name="Koehrsen M."/>
            <person name="Alvarado L."/>
            <person name="Berlin A."/>
            <person name="Chapman S.B."/>
            <person name="Chen Z."/>
            <person name="Freedman E."/>
            <person name="Gellesch M."/>
            <person name="Goldberg J."/>
            <person name="Griggs A."/>
            <person name="Gujja S."/>
            <person name="Heilman E.R."/>
            <person name="Heiman D."/>
            <person name="Hepburn T."/>
            <person name="Howarth C."/>
            <person name="Jen D."/>
            <person name="Larson L."/>
            <person name="Lewis B."/>
            <person name="Mehta T."/>
            <person name="Park D."/>
            <person name="Pearson M."/>
            <person name="Roberts A."/>
            <person name="Saif S."/>
            <person name="Shea T."/>
            <person name="Shenoy N."/>
            <person name="Sisk P."/>
            <person name="Stolte C."/>
            <person name="Sykes S."/>
            <person name="Walk T."/>
            <person name="White J."/>
            <person name="Yandava C."/>
            <person name="Haas B."/>
            <person name="Henn M.R."/>
            <person name="Nusbaum C."/>
            <person name="Birren B."/>
        </authorList>
    </citation>
    <scope>NUCLEOTIDE SEQUENCE [LARGE SCALE GENOMIC DNA]</scope>
    <source>
        <strain evidence="3">NA</strain>
    </source>
</reference>
<proteinExistence type="predicted"/>
<sequence>MLINRILPLSYTFDLNISTLKIQKLSNNDFNDGLICNKPEDPIEFLESSLGKVRQNPSFEYKWDSFVDKKVLQEYDQPSVTSGLTVSPPEKPKKKAKSRTSGTKKQATRVSPNRSVVPSTTTTNNKSSLRPSSVMQTAEAASIPDVPIVLFM</sequence>
<gene>
    <name evidence="2" type="ORF">WUBG_00883</name>
</gene>
<dbReference type="EMBL" id="ADBV01000175">
    <property type="protein sequence ID" value="EJW88212.1"/>
    <property type="molecule type" value="Genomic_DNA"/>
</dbReference>
<accession>J9FF28</accession>
<name>J9FF28_WUCBA</name>
<evidence type="ECO:0000313" key="3">
    <source>
        <dbReference type="Proteomes" id="UP000004810"/>
    </source>
</evidence>
<evidence type="ECO:0000256" key="1">
    <source>
        <dbReference type="SAM" id="MobiDB-lite"/>
    </source>
</evidence>
<feature type="region of interest" description="Disordered" evidence="1">
    <location>
        <begin position="77"/>
        <end position="138"/>
    </location>
</feature>
<feature type="non-terminal residue" evidence="2">
    <location>
        <position position="152"/>
    </location>
</feature>
<dbReference type="Proteomes" id="UP000004810">
    <property type="component" value="Unassembled WGS sequence"/>
</dbReference>
<comment type="caution">
    <text evidence="2">The sequence shown here is derived from an EMBL/GenBank/DDBJ whole genome shotgun (WGS) entry which is preliminary data.</text>
</comment>
<organism evidence="2 3">
    <name type="scientific">Wuchereria bancrofti</name>
    <dbReference type="NCBI Taxonomy" id="6293"/>
    <lineage>
        <taxon>Eukaryota</taxon>
        <taxon>Metazoa</taxon>
        <taxon>Ecdysozoa</taxon>
        <taxon>Nematoda</taxon>
        <taxon>Chromadorea</taxon>
        <taxon>Rhabditida</taxon>
        <taxon>Spirurina</taxon>
        <taxon>Spiruromorpha</taxon>
        <taxon>Filarioidea</taxon>
        <taxon>Onchocercidae</taxon>
        <taxon>Wuchereria</taxon>
    </lineage>
</organism>
<evidence type="ECO:0000313" key="2">
    <source>
        <dbReference type="EMBL" id="EJW88212.1"/>
    </source>
</evidence>
<dbReference type="AlphaFoldDB" id="J9FF28"/>
<feature type="compositionally biased region" description="Polar residues" evidence="1">
    <location>
        <begin position="99"/>
        <end position="136"/>
    </location>
</feature>